<comment type="caution">
    <text evidence="2">The sequence shown here is derived from an EMBL/GenBank/DDBJ whole genome shotgun (WGS) entry which is preliminary data.</text>
</comment>
<evidence type="ECO:0000313" key="2">
    <source>
        <dbReference type="EMBL" id="KAJ5403704.1"/>
    </source>
</evidence>
<dbReference type="RefSeq" id="XP_056490946.1">
    <property type="nucleotide sequence ID" value="XM_056628212.1"/>
</dbReference>
<accession>A0A9W9W583</accession>
<protein>
    <submittedName>
        <fullName evidence="2">Uncharacterized protein</fullName>
    </submittedName>
</protein>
<dbReference type="GeneID" id="81367192"/>
<reference evidence="2" key="2">
    <citation type="journal article" date="2023" name="IMA Fungus">
        <title>Comparative genomic study of the Penicillium genus elucidates a diverse pangenome and 15 lateral gene transfer events.</title>
        <authorList>
            <person name="Petersen C."/>
            <person name="Sorensen T."/>
            <person name="Nielsen M.R."/>
            <person name="Sondergaard T.E."/>
            <person name="Sorensen J.L."/>
            <person name="Fitzpatrick D.A."/>
            <person name="Frisvad J.C."/>
            <person name="Nielsen K.L."/>
        </authorList>
    </citation>
    <scope>NUCLEOTIDE SEQUENCE</scope>
    <source>
        <strain evidence="2">IBT 29677</strain>
    </source>
</reference>
<dbReference type="EMBL" id="JAPZBU010000005">
    <property type="protein sequence ID" value="KAJ5403704.1"/>
    <property type="molecule type" value="Genomic_DNA"/>
</dbReference>
<dbReference type="Proteomes" id="UP001147747">
    <property type="component" value="Unassembled WGS sequence"/>
</dbReference>
<reference evidence="2" key="1">
    <citation type="submission" date="2022-12" db="EMBL/GenBank/DDBJ databases">
        <authorList>
            <person name="Petersen C."/>
        </authorList>
    </citation>
    <scope>NUCLEOTIDE SEQUENCE</scope>
    <source>
        <strain evidence="2">IBT 29677</strain>
    </source>
</reference>
<keyword evidence="3" id="KW-1185">Reference proteome</keyword>
<sequence>MSDPVVLQSAVRVPTPPPGADSPTAASRKRSPPSRSPSPNRRRSPPGDSQSRENVDVPRMDDDRAIERERQLAERVREHEKQEAARKPMTEEEKQASAKAEYEKLLNMRSGGTYIPPSTTSCAAGPDHRQDQQGVPAHGLGGAEKVDQRSDQQSQCLQYQIYRPRTLW</sequence>
<dbReference type="AlphaFoldDB" id="A0A9W9W583"/>
<gene>
    <name evidence="2" type="ORF">N7509_003575</name>
</gene>
<name>A0A9W9W583_9EURO</name>
<proteinExistence type="predicted"/>
<feature type="compositionally biased region" description="Basic and acidic residues" evidence="1">
    <location>
        <begin position="50"/>
        <end position="98"/>
    </location>
</feature>
<feature type="region of interest" description="Disordered" evidence="1">
    <location>
        <begin position="110"/>
        <end position="155"/>
    </location>
</feature>
<dbReference type="OrthoDB" id="10551545at2759"/>
<organism evidence="2 3">
    <name type="scientific">Penicillium cosmopolitanum</name>
    <dbReference type="NCBI Taxonomy" id="1131564"/>
    <lineage>
        <taxon>Eukaryota</taxon>
        <taxon>Fungi</taxon>
        <taxon>Dikarya</taxon>
        <taxon>Ascomycota</taxon>
        <taxon>Pezizomycotina</taxon>
        <taxon>Eurotiomycetes</taxon>
        <taxon>Eurotiomycetidae</taxon>
        <taxon>Eurotiales</taxon>
        <taxon>Aspergillaceae</taxon>
        <taxon>Penicillium</taxon>
    </lineage>
</organism>
<evidence type="ECO:0000256" key="1">
    <source>
        <dbReference type="SAM" id="MobiDB-lite"/>
    </source>
</evidence>
<evidence type="ECO:0000313" key="3">
    <source>
        <dbReference type="Proteomes" id="UP001147747"/>
    </source>
</evidence>
<feature type="region of interest" description="Disordered" evidence="1">
    <location>
        <begin position="1"/>
        <end position="98"/>
    </location>
</feature>